<evidence type="ECO:0000259" key="7">
    <source>
        <dbReference type="Pfam" id="PF01266"/>
    </source>
</evidence>
<evidence type="ECO:0000256" key="3">
    <source>
        <dbReference type="ARBA" id="ARBA00022630"/>
    </source>
</evidence>
<dbReference type="Gene3D" id="3.30.9.10">
    <property type="entry name" value="D-Amino Acid Oxidase, subunit A, domain 2"/>
    <property type="match status" value="1"/>
</dbReference>
<keyword evidence="6" id="KW-0560">Oxidoreductase</keyword>
<dbReference type="InterPro" id="IPR038299">
    <property type="entry name" value="DAO_C_sf"/>
</dbReference>
<sequence>MKESQPFAFNREHFLQKLQAQPVWDVVVIGGGATGLGIAVDAASRGYKTVLLEQADFAKGTSSRSTKLVHGGVRYLALGHIKLVLEALRERGRLLENAPHLVQLQSFIIPTYRWWDKLVYGLGLTLYDLMAGRLRLRNTAFLSSQETAQQLPNIKTEGLTGGVQYFDGQFDDTRLAINLAQTCAEQGGLLLNYMPVVNLLKDTQDKVVGVQTKDMESGQEYSIFAKAVINATGVFVNSILHMDAPAQAPLVRPSQGVHVVLDQSFLKGENALMIPKTSDGRVLFMVPWHGYLLVGTTDTLVNETSLEPKAQEQEIDFILETASHYLVRKPTRADVLSVFAGQRPLAAPTIHTHKTKEISRSHSILVAPSGLITVTGGKWTTYRQMAEDALDLAITQGFLPPATCHTAQLKIHGYSLEKYPADPLAIYGTDKAGILALVKQFSDLGQPLHPRFPHIAAEVVWAAQYEMARTVEDVLARRLRVLFLDARIALKMAPKVAQLMAVALHKDAAWEENQIQQFKQLASQYIL</sequence>
<keyword evidence="5" id="KW-0274">FAD</keyword>
<dbReference type="InterPro" id="IPR031656">
    <property type="entry name" value="DAO_C"/>
</dbReference>
<dbReference type="Proteomes" id="UP001501844">
    <property type="component" value="Unassembled WGS sequence"/>
</dbReference>
<dbReference type="PANTHER" id="PTHR11985:SF35">
    <property type="entry name" value="ANAEROBIC GLYCEROL-3-PHOSPHATE DEHYDROGENASE SUBUNIT A"/>
    <property type="match status" value="1"/>
</dbReference>
<evidence type="ECO:0000256" key="5">
    <source>
        <dbReference type="ARBA" id="ARBA00022827"/>
    </source>
</evidence>
<dbReference type="InterPro" id="IPR000447">
    <property type="entry name" value="G3P_DH_FAD-dep"/>
</dbReference>
<dbReference type="Gene3D" id="1.10.8.870">
    <property type="entry name" value="Alpha-glycerophosphate oxidase, cap domain"/>
    <property type="match status" value="1"/>
</dbReference>
<keyword evidence="4" id="KW-0319">Glycerol metabolism</keyword>
<evidence type="ECO:0000256" key="2">
    <source>
        <dbReference type="ARBA" id="ARBA00007330"/>
    </source>
</evidence>
<proteinExistence type="inferred from homology"/>
<feature type="domain" description="FAD dependent oxidoreductase" evidence="7">
    <location>
        <begin position="25"/>
        <end position="382"/>
    </location>
</feature>
<dbReference type="Pfam" id="PF16901">
    <property type="entry name" value="DAO_C"/>
    <property type="match status" value="1"/>
</dbReference>
<dbReference type="RefSeq" id="WP_345168517.1">
    <property type="nucleotide sequence ID" value="NZ_BAABGX010000003.1"/>
</dbReference>
<dbReference type="Gene3D" id="3.50.50.60">
    <property type="entry name" value="FAD/NAD(P)-binding domain"/>
    <property type="match status" value="1"/>
</dbReference>
<keyword evidence="3" id="KW-0285">Flavoprotein</keyword>
<gene>
    <name evidence="9" type="ORF">GCM10023183_32660</name>
</gene>
<evidence type="ECO:0000256" key="4">
    <source>
        <dbReference type="ARBA" id="ARBA00022798"/>
    </source>
</evidence>
<comment type="cofactor">
    <cofactor evidence="1">
        <name>FAD</name>
        <dbReference type="ChEBI" id="CHEBI:57692"/>
    </cofactor>
</comment>
<evidence type="ECO:0000256" key="6">
    <source>
        <dbReference type="ARBA" id="ARBA00023002"/>
    </source>
</evidence>
<evidence type="ECO:0000259" key="8">
    <source>
        <dbReference type="Pfam" id="PF16901"/>
    </source>
</evidence>
<dbReference type="EMBL" id="BAABGX010000003">
    <property type="protein sequence ID" value="GAA4313193.1"/>
    <property type="molecule type" value="Genomic_DNA"/>
</dbReference>
<evidence type="ECO:0000313" key="9">
    <source>
        <dbReference type="EMBL" id="GAA4313193.1"/>
    </source>
</evidence>
<dbReference type="PANTHER" id="PTHR11985">
    <property type="entry name" value="GLYCEROL-3-PHOSPHATE DEHYDROGENASE"/>
    <property type="match status" value="1"/>
</dbReference>
<dbReference type="InterPro" id="IPR006076">
    <property type="entry name" value="FAD-dep_OxRdtase"/>
</dbReference>
<evidence type="ECO:0000313" key="10">
    <source>
        <dbReference type="Proteomes" id="UP001501844"/>
    </source>
</evidence>
<accession>A0ABP8FXR1</accession>
<name>A0ABP8FXR1_9BACT</name>
<dbReference type="PROSITE" id="PS00978">
    <property type="entry name" value="FAD_G3PDH_2"/>
    <property type="match status" value="1"/>
</dbReference>
<comment type="caution">
    <text evidence="9">The sequence shown here is derived from an EMBL/GenBank/DDBJ whole genome shotgun (WGS) entry which is preliminary data.</text>
</comment>
<keyword evidence="10" id="KW-1185">Reference proteome</keyword>
<protein>
    <submittedName>
        <fullName evidence="9">Glycerol-3-phosphate dehydrogenase/oxidase</fullName>
    </submittedName>
</protein>
<reference evidence="10" key="1">
    <citation type="journal article" date="2019" name="Int. J. Syst. Evol. Microbiol.">
        <title>The Global Catalogue of Microorganisms (GCM) 10K type strain sequencing project: providing services to taxonomists for standard genome sequencing and annotation.</title>
        <authorList>
            <consortium name="The Broad Institute Genomics Platform"/>
            <consortium name="The Broad Institute Genome Sequencing Center for Infectious Disease"/>
            <person name="Wu L."/>
            <person name="Ma J."/>
        </authorList>
    </citation>
    <scope>NUCLEOTIDE SEQUENCE [LARGE SCALE GENOMIC DNA]</scope>
    <source>
        <strain evidence="10">JCM 17917</strain>
    </source>
</reference>
<feature type="domain" description="Alpha-glycerophosphate oxidase C-terminal" evidence="8">
    <location>
        <begin position="415"/>
        <end position="508"/>
    </location>
</feature>
<organism evidence="9 10">
    <name type="scientific">Nibribacter koreensis</name>
    <dbReference type="NCBI Taxonomy" id="1084519"/>
    <lineage>
        <taxon>Bacteria</taxon>
        <taxon>Pseudomonadati</taxon>
        <taxon>Bacteroidota</taxon>
        <taxon>Cytophagia</taxon>
        <taxon>Cytophagales</taxon>
        <taxon>Hymenobacteraceae</taxon>
        <taxon>Nibribacter</taxon>
    </lineage>
</organism>
<dbReference type="SUPFAM" id="SSF51905">
    <property type="entry name" value="FAD/NAD(P)-binding domain"/>
    <property type="match status" value="1"/>
</dbReference>
<dbReference type="PRINTS" id="PR01001">
    <property type="entry name" value="FADG3PDH"/>
</dbReference>
<comment type="similarity">
    <text evidence="2">Belongs to the FAD-dependent glycerol-3-phosphate dehydrogenase family.</text>
</comment>
<dbReference type="InterPro" id="IPR036188">
    <property type="entry name" value="FAD/NAD-bd_sf"/>
</dbReference>
<evidence type="ECO:0000256" key="1">
    <source>
        <dbReference type="ARBA" id="ARBA00001974"/>
    </source>
</evidence>
<dbReference type="Pfam" id="PF01266">
    <property type="entry name" value="DAO"/>
    <property type="match status" value="1"/>
</dbReference>